<dbReference type="Proteomes" id="UP000191612">
    <property type="component" value="Unassembled WGS sequence"/>
</dbReference>
<keyword evidence="2" id="KW-1185">Reference proteome</keyword>
<comment type="caution">
    <text evidence="1">The sequence shown here is derived from an EMBL/GenBank/DDBJ whole genome shotgun (WGS) entry which is preliminary data.</text>
</comment>
<dbReference type="AlphaFoldDB" id="A0A1V6QFG9"/>
<gene>
    <name evidence="1" type="ORF">PENSOL_c074G11877</name>
</gene>
<protein>
    <submittedName>
        <fullName evidence="1">Uncharacterized protein</fullName>
    </submittedName>
</protein>
<dbReference type="EMBL" id="MDYO01000074">
    <property type="protein sequence ID" value="OQD87955.1"/>
    <property type="molecule type" value="Genomic_DNA"/>
</dbReference>
<accession>A0A1V6QFG9</accession>
<name>A0A1V6QFG9_9EURO</name>
<organism evidence="1 2">
    <name type="scientific">Penicillium solitum</name>
    <dbReference type="NCBI Taxonomy" id="60172"/>
    <lineage>
        <taxon>Eukaryota</taxon>
        <taxon>Fungi</taxon>
        <taxon>Dikarya</taxon>
        <taxon>Ascomycota</taxon>
        <taxon>Pezizomycotina</taxon>
        <taxon>Eurotiomycetes</taxon>
        <taxon>Eurotiomycetidae</taxon>
        <taxon>Eurotiales</taxon>
        <taxon>Aspergillaceae</taxon>
        <taxon>Penicillium</taxon>
    </lineage>
</organism>
<reference evidence="2" key="1">
    <citation type="journal article" date="2017" name="Nat. Microbiol.">
        <title>Global analysis of biosynthetic gene clusters reveals vast potential of secondary metabolite production in Penicillium species.</title>
        <authorList>
            <person name="Nielsen J.C."/>
            <person name="Grijseels S."/>
            <person name="Prigent S."/>
            <person name="Ji B."/>
            <person name="Dainat J."/>
            <person name="Nielsen K.F."/>
            <person name="Frisvad J.C."/>
            <person name="Workman M."/>
            <person name="Nielsen J."/>
        </authorList>
    </citation>
    <scope>NUCLEOTIDE SEQUENCE [LARGE SCALE GENOMIC DNA]</scope>
    <source>
        <strain evidence="2">IBT 29525</strain>
    </source>
</reference>
<sequence length="305" mass="36027">MESSNRQFIQDRIDEIEAMHLSTEDEKLHHMLKYWADLDIKDLRAWNHCAPIDTIRQAREVANVSRLEDLKTTFHQYMDGIIPSTLVTDEWREMFLETVESVCNEAAEQDEDDEDFHIPRCDELGHFIKYANGVIDPDFRHLGICPFDPVPFGFGIRDFAFPDHPSVQAIPPPDIAKSREELRDYLQDNILDDAFIYGTVDNDLEVKVGFKTGLGGRREHDEWYSAYIYCRRCEDDSDPEHEDWAWRVVIMHACGGNPTELYGRKPRFDSIPEFLDWYSSWLDHYDIEEDRKQVKLMYDSDEEWY</sequence>
<proteinExistence type="predicted"/>
<evidence type="ECO:0000313" key="1">
    <source>
        <dbReference type="EMBL" id="OQD87955.1"/>
    </source>
</evidence>
<evidence type="ECO:0000313" key="2">
    <source>
        <dbReference type="Proteomes" id="UP000191612"/>
    </source>
</evidence>